<feature type="compositionally biased region" description="Polar residues" evidence="12">
    <location>
        <begin position="780"/>
        <end position="799"/>
    </location>
</feature>
<dbReference type="Pfam" id="PF00041">
    <property type="entry name" value="fn3"/>
    <property type="match status" value="1"/>
</dbReference>
<feature type="region of interest" description="Disordered" evidence="12">
    <location>
        <begin position="723"/>
        <end position="755"/>
    </location>
</feature>
<evidence type="ECO:0000256" key="1">
    <source>
        <dbReference type="ARBA" id="ARBA00004479"/>
    </source>
</evidence>
<accession>A0A3S2ME53</accession>
<dbReference type="InterPro" id="IPR003529">
    <property type="entry name" value="Hematopoietin_rcpt_Gp130_CS"/>
</dbReference>
<organism evidence="16 17">
    <name type="scientific">Oryzias javanicus</name>
    <name type="common">Javanese ricefish</name>
    <name type="synonym">Aplocheilus javanicus</name>
    <dbReference type="NCBI Taxonomy" id="123683"/>
    <lineage>
        <taxon>Eukaryota</taxon>
        <taxon>Metazoa</taxon>
        <taxon>Chordata</taxon>
        <taxon>Craniata</taxon>
        <taxon>Vertebrata</taxon>
        <taxon>Euteleostomi</taxon>
        <taxon>Actinopterygii</taxon>
        <taxon>Neopterygii</taxon>
        <taxon>Teleostei</taxon>
        <taxon>Neoteleostei</taxon>
        <taxon>Acanthomorphata</taxon>
        <taxon>Ovalentaria</taxon>
        <taxon>Atherinomorphae</taxon>
        <taxon>Beloniformes</taxon>
        <taxon>Adrianichthyidae</taxon>
        <taxon>Oryziinae</taxon>
        <taxon>Oryzias</taxon>
    </lineage>
</organism>
<dbReference type="InterPro" id="IPR003961">
    <property type="entry name" value="FN3_dom"/>
</dbReference>
<keyword evidence="9" id="KW-0675">Receptor</keyword>
<evidence type="ECO:0000256" key="6">
    <source>
        <dbReference type="ARBA" id="ARBA00022989"/>
    </source>
</evidence>
<reference evidence="16 17" key="1">
    <citation type="submission" date="2018-11" db="EMBL/GenBank/DDBJ databases">
        <authorList>
            <person name="Lopez-Roques C."/>
            <person name="Donnadieu C."/>
            <person name="Bouchez O."/>
            <person name="Klopp C."/>
            <person name="Cabau C."/>
            <person name="Zahm M."/>
        </authorList>
    </citation>
    <scope>NUCLEOTIDE SEQUENCE [LARGE SCALE GENOMIC DNA]</scope>
    <source>
        <strain evidence="16">RS831</strain>
        <tissue evidence="16">Whole body</tissue>
    </source>
</reference>
<evidence type="ECO:0000256" key="13">
    <source>
        <dbReference type="SAM" id="Phobius"/>
    </source>
</evidence>
<keyword evidence="11" id="KW-0393">Immunoglobulin domain</keyword>
<feature type="region of interest" description="Disordered" evidence="12">
    <location>
        <begin position="776"/>
        <end position="800"/>
    </location>
</feature>
<evidence type="ECO:0000256" key="7">
    <source>
        <dbReference type="ARBA" id="ARBA00023136"/>
    </source>
</evidence>
<feature type="region of interest" description="Disordered" evidence="12">
    <location>
        <begin position="821"/>
        <end position="869"/>
    </location>
</feature>
<dbReference type="PANTHER" id="PTHR48423">
    <property type="entry name" value="INTERLEUKIN-27 RECEPTOR SUBUNIT ALPHA"/>
    <property type="match status" value="1"/>
</dbReference>
<keyword evidence="10" id="KW-0325">Glycoprotein</keyword>
<dbReference type="InterPro" id="IPR052672">
    <property type="entry name" value="Type1_Cytokine_Rcpt_Type2"/>
</dbReference>
<comment type="subcellular location">
    <subcellularLocation>
        <location evidence="1">Membrane</location>
        <topology evidence="1">Single-pass type I membrane protein</topology>
    </subcellularLocation>
</comment>
<feature type="signal peptide" evidence="14">
    <location>
        <begin position="1"/>
        <end position="21"/>
    </location>
</feature>
<dbReference type="InterPro" id="IPR036116">
    <property type="entry name" value="FN3_sf"/>
</dbReference>
<dbReference type="Pfam" id="PF06328">
    <property type="entry name" value="Lep_receptor_Ig"/>
    <property type="match status" value="1"/>
</dbReference>
<feature type="transmembrane region" description="Helical" evidence="13">
    <location>
        <begin position="635"/>
        <end position="656"/>
    </location>
</feature>
<evidence type="ECO:0000256" key="8">
    <source>
        <dbReference type="ARBA" id="ARBA00023157"/>
    </source>
</evidence>
<dbReference type="GO" id="GO:0005886">
    <property type="term" value="C:plasma membrane"/>
    <property type="evidence" value="ECO:0007669"/>
    <property type="project" value="UniProtKB-ARBA"/>
</dbReference>
<evidence type="ECO:0000256" key="4">
    <source>
        <dbReference type="ARBA" id="ARBA00022729"/>
    </source>
</evidence>
<proteinExistence type="inferred from homology"/>
<evidence type="ECO:0000256" key="12">
    <source>
        <dbReference type="SAM" id="MobiDB-lite"/>
    </source>
</evidence>
<dbReference type="InterPro" id="IPR010457">
    <property type="entry name" value="IgC2-like_lig-bd"/>
</dbReference>
<dbReference type="EMBL" id="CM012448">
    <property type="protein sequence ID" value="RVE65377.1"/>
    <property type="molecule type" value="Genomic_DNA"/>
</dbReference>
<evidence type="ECO:0000256" key="10">
    <source>
        <dbReference type="ARBA" id="ARBA00023180"/>
    </source>
</evidence>
<keyword evidence="4 14" id="KW-0732">Signal</keyword>
<evidence type="ECO:0000313" key="17">
    <source>
        <dbReference type="Proteomes" id="UP000283210"/>
    </source>
</evidence>
<dbReference type="PROSITE" id="PS50853">
    <property type="entry name" value="FN3"/>
    <property type="match status" value="2"/>
</dbReference>
<keyword evidence="3 13" id="KW-0812">Transmembrane</keyword>
<evidence type="ECO:0000256" key="11">
    <source>
        <dbReference type="ARBA" id="ARBA00023319"/>
    </source>
</evidence>
<keyword evidence="5" id="KW-0677">Repeat</keyword>
<feature type="domain" description="Fibronectin type-III" evidence="15">
    <location>
        <begin position="232"/>
        <end position="332"/>
    </location>
</feature>
<keyword evidence="17" id="KW-1185">Reference proteome</keyword>
<gene>
    <name evidence="16" type="ORF">OJAV_G00116020</name>
</gene>
<feature type="chain" id="PRO_5018618242" description="Fibronectin type-III domain-containing protein" evidence="14">
    <location>
        <begin position="22"/>
        <end position="869"/>
    </location>
</feature>
<evidence type="ECO:0000256" key="3">
    <source>
        <dbReference type="ARBA" id="ARBA00022692"/>
    </source>
</evidence>
<evidence type="ECO:0000256" key="9">
    <source>
        <dbReference type="ARBA" id="ARBA00023170"/>
    </source>
</evidence>
<keyword evidence="7 13" id="KW-0472">Membrane</keyword>
<protein>
    <recommendedName>
        <fullName evidence="15">Fibronectin type-III domain-containing protein</fullName>
    </recommendedName>
</protein>
<reference evidence="16 17" key="2">
    <citation type="submission" date="2019-01" db="EMBL/GenBank/DDBJ databases">
        <title>A chromosome length genome reference of the Java medaka (oryzias javanicus).</title>
        <authorList>
            <person name="Herpin A."/>
            <person name="Takehana Y."/>
            <person name="Naruse K."/>
            <person name="Ansai S."/>
            <person name="Kawaguchi M."/>
        </authorList>
    </citation>
    <scope>NUCLEOTIDE SEQUENCE [LARGE SCALE GENOMIC DNA]</scope>
    <source>
        <strain evidence="16">RS831</strain>
        <tissue evidence="16">Whole body</tissue>
    </source>
</reference>
<sequence length="869" mass="97140">MGYVSALPLCALLLFACGILADINFQSHLLMFPQNPVIEIGTNFTATCLISNTTEVTADDLYWRLSDVDIPREHYRKINSSAVSVTVPITRDRSMDWLFCLCSKKSNYVVLNKGKFMHGLSLRTGYRPEKPENLSCISFQKKDTSISPLQCHWETTGRQTPLVPVTFTLRVKQVLRNKTISNSTTASRAQVEFETYPFHAELEIWVEAVNDLGAVESEHLRMDAQHFVKTNPPEVKVLSEKSFPTSLLLNWTTPIPSAYIRLTCQIRFCSSKSPGWSHVPLPDINDKMNSYRLQDLRAHTLYTVQVRCRDVDNTHSYWSEWSRNVTTMTPDDKPSSPPKLWRTVVQSSTSERLVQIICKDPEFSNGRITRFDVKVQKLKDEASNQSEGWKSVFVNRSEAEDAEGSITLLGQISLSDLQSVRVSAVAFNSLGGSPEATLIILDKPQDNPRVEGMEVFPQEGQLNVTWKPLRWKLPSEYVVEWVSDGSLEWRRANKSSKDMLTGKLDPFVCYTVSLYPIYNKKVGKPAQMLAYVEQGAPKQGPLVKLDGEPRHNEAALVWEEIPLRYRRGFITNYTVFYKLGEETQAVTVPANTTSLKLESLMRNSHYEVWVQASTIAGSTNGSTHSFITMKYAPEIIGAISLLAGLTILVVFLSCIYKRDSIMKRLWPRVPDGRQSSIGTWSPDCSLKVEPPKESCVSGISVLVSMCESQSGFEEDKASLSLRKDKYTSEEHSSGIGGSSCMSSPRQSVSDSDEGADIADTTASTVQYSSVVASSAYKGQTPGSQPQHSVFSRSESTQPLLDSEENMDMFVQEACGRFERLPPHDNACSEVFRPPDGEQPDCCREADDLQADGQPAPSSYMPQLGGYKPQ</sequence>
<evidence type="ECO:0000256" key="5">
    <source>
        <dbReference type="ARBA" id="ARBA00022737"/>
    </source>
</evidence>
<dbReference type="OrthoDB" id="9934532at2759"/>
<dbReference type="SUPFAM" id="SSF49265">
    <property type="entry name" value="Fibronectin type III"/>
    <property type="match status" value="3"/>
</dbReference>
<dbReference type="GO" id="GO:0004896">
    <property type="term" value="F:cytokine receptor activity"/>
    <property type="evidence" value="ECO:0007669"/>
    <property type="project" value="InterPro"/>
</dbReference>
<evidence type="ECO:0000259" key="15">
    <source>
        <dbReference type="PROSITE" id="PS50853"/>
    </source>
</evidence>
<dbReference type="Gene3D" id="2.60.40.10">
    <property type="entry name" value="Immunoglobulins"/>
    <property type="match status" value="6"/>
</dbReference>
<dbReference type="PROSITE" id="PS01353">
    <property type="entry name" value="HEMATOPO_REC_L_F2"/>
    <property type="match status" value="1"/>
</dbReference>
<dbReference type="OMA" id="RYILEWC"/>
<feature type="domain" description="Fibronectin type-III" evidence="15">
    <location>
        <begin position="537"/>
        <end position="635"/>
    </location>
</feature>
<comment type="similarity">
    <text evidence="2">Belongs to the type I cytokine receptor family. Type 2 subfamily.</text>
</comment>
<keyword evidence="8" id="KW-1015">Disulfide bond</keyword>
<dbReference type="CDD" id="cd00063">
    <property type="entry name" value="FN3"/>
    <property type="match status" value="3"/>
</dbReference>
<dbReference type="Proteomes" id="UP000283210">
    <property type="component" value="Chromosome 12"/>
</dbReference>
<feature type="compositionally biased region" description="Basic and acidic residues" evidence="12">
    <location>
        <begin position="723"/>
        <end position="732"/>
    </location>
</feature>
<dbReference type="SUPFAM" id="SSF48726">
    <property type="entry name" value="Immunoglobulin"/>
    <property type="match status" value="1"/>
</dbReference>
<dbReference type="SMART" id="SM00060">
    <property type="entry name" value="FN3"/>
    <property type="match status" value="3"/>
</dbReference>
<dbReference type="InterPro" id="IPR036179">
    <property type="entry name" value="Ig-like_dom_sf"/>
</dbReference>
<dbReference type="InterPro" id="IPR013783">
    <property type="entry name" value="Ig-like_fold"/>
</dbReference>
<dbReference type="FunFam" id="2.60.40.10:FF:000524">
    <property type="entry name" value="Interleukin-6 receptor subunit beta"/>
    <property type="match status" value="1"/>
</dbReference>
<evidence type="ECO:0000256" key="2">
    <source>
        <dbReference type="ARBA" id="ARBA00008921"/>
    </source>
</evidence>
<dbReference type="PANTHER" id="PTHR48423:SF1">
    <property type="entry name" value="INTERLEUKIN-27 RECEPTOR SUBUNIT ALPHA"/>
    <property type="match status" value="1"/>
</dbReference>
<keyword evidence="6 13" id="KW-1133">Transmembrane helix</keyword>
<evidence type="ECO:0000256" key="14">
    <source>
        <dbReference type="SAM" id="SignalP"/>
    </source>
</evidence>
<feature type="compositionally biased region" description="Basic and acidic residues" evidence="12">
    <location>
        <begin position="832"/>
        <end position="846"/>
    </location>
</feature>
<dbReference type="AlphaFoldDB" id="A0A3S2ME53"/>
<evidence type="ECO:0000313" key="16">
    <source>
        <dbReference type="EMBL" id="RVE65377.1"/>
    </source>
</evidence>
<name>A0A3S2ME53_ORYJA</name>